<name>A0A0G4FYF5_VITBC</name>
<feature type="repeat" description="ANK" evidence="3">
    <location>
        <begin position="599"/>
        <end position="631"/>
    </location>
</feature>
<feature type="repeat" description="ANK" evidence="3">
    <location>
        <begin position="98"/>
        <end position="130"/>
    </location>
</feature>
<gene>
    <name evidence="5" type="ORF">Vbra_6035</name>
</gene>
<proteinExistence type="predicted"/>
<dbReference type="Proteomes" id="UP000041254">
    <property type="component" value="Unassembled WGS sequence"/>
</dbReference>
<dbReference type="PROSITE" id="PS50297">
    <property type="entry name" value="ANK_REP_REGION"/>
    <property type="match status" value="10"/>
</dbReference>
<dbReference type="Gene3D" id="1.25.40.20">
    <property type="entry name" value="Ankyrin repeat-containing domain"/>
    <property type="match status" value="4"/>
</dbReference>
<feature type="region of interest" description="Disordered" evidence="4">
    <location>
        <begin position="1030"/>
        <end position="1051"/>
    </location>
</feature>
<dbReference type="SUPFAM" id="SSF48403">
    <property type="entry name" value="Ankyrin repeat"/>
    <property type="match status" value="2"/>
</dbReference>
<dbReference type="OrthoDB" id="194358at2759"/>
<feature type="region of interest" description="Disordered" evidence="4">
    <location>
        <begin position="1120"/>
        <end position="1165"/>
    </location>
</feature>
<feature type="repeat" description="ANK" evidence="3">
    <location>
        <begin position="492"/>
        <end position="524"/>
    </location>
</feature>
<accession>A0A0G4FYF5</accession>
<feature type="repeat" description="ANK" evidence="3">
    <location>
        <begin position="632"/>
        <end position="664"/>
    </location>
</feature>
<feature type="repeat" description="ANK" evidence="3">
    <location>
        <begin position="426"/>
        <end position="458"/>
    </location>
</feature>
<feature type="repeat" description="ANK" evidence="3">
    <location>
        <begin position="818"/>
        <end position="850"/>
    </location>
</feature>
<dbReference type="SMART" id="SM00248">
    <property type="entry name" value="ANK"/>
    <property type="match status" value="15"/>
</dbReference>
<keyword evidence="1" id="KW-0677">Repeat</keyword>
<dbReference type="STRING" id="1169540.A0A0G4FYF5"/>
<dbReference type="Pfam" id="PF12796">
    <property type="entry name" value="Ank_2"/>
    <property type="match status" value="4"/>
</dbReference>
<feature type="region of interest" description="Disordered" evidence="4">
    <location>
        <begin position="1182"/>
        <end position="1203"/>
    </location>
</feature>
<dbReference type="InterPro" id="IPR036770">
    <property type="entry name" value="Ankyrin_rpt-contain_sf"/>
</dbReference>
<dbReference type="PROSITE" id="PS50088">
    <property type="entry name" value="ANK_REPEAT"/>
    <property type="match status" value="11"/>
</dbReference>
<dbReference type="Pfam" id="PF00023">
    <property type="entry name" value="Ank"/>
    <property type="match status" value="1"/>
</dbReference>
<protein>
    <recommendedName>
        <fullName evidence="7">Ankyrin repeat protein</fullName>
    </recommendedName>
</protein>
<dbReference type="Pfam" id="PF13606">
    <property type="entry name" value="Ank_3"/>
    <property type="match status" value="1"/>
</dbReference>
<feature type="repeat" description="ANK" evidence="3">
    <location>
        <begin position="131"/>
        <end position="163"/>
    </location>
</feature>
<feature type="compositionally biased region" description="Low complexity" evidence="4">
    <location>
        <begin position="213"/>
        <end position="236"/>
    </location>
</feature>
<evidence type="ECO:0000256" key="4">
    <source>
        <dbReference type="SAM" id="MobiDB-lite"/>
    </source>
</evidence>
<feature type="region of interest" description="Disordered" evidence="4">
    <location>
        <begin position="883"/>
        <end position="905"/>
    </location>
</feature>
<keyword evidence="2 3" id="KW-0040">ANK repeat</keyword>
<dbReference type="PANTHER" id="PTHR24123">
    <property type="entry name" value="ANKYRIN REPEAT-CONTAINING"/>
    <property type="match status" value="1"/>
</dbReference>
<sequence length="1561" mass="174631">MGIILAILDEVRQDRRESKRSFITSARPDEATKTLEFMRISVTPDISHTLHRSWIPGRSRGEPIHVAAYHANRKPINRWRLWYTIKYSGRDINERDVDGMTPLYLATMNGQLPGVRILLSAGAIVNQRTDHGWTPLACAAFQGYLYILRYLLSEGSDPNACHPEEKITPLMLIAASPRIYNTFLVEQRHRRERRRILQQQFHEQQQLLQEMQQFVSQQRGVSRPSSQQPSQSPSRSPSRRFSLKPPSEKLWTAKSLMDRAMSLIMKMKSGIISPPMSPQSLKSPTRGGVFFRLSTVKTPSEAGTVQSRVGSITSPSSVRMSKRQLQLKGQFKKAPLHIRERYGQEGEAKWMEAAHAWRLNKGSWSIVMLDAFFESCRGMTDSRAETRRGSITVRVSEAIASVSKRFFMRPSKRPAIAINLEQKDKYGRTALMYAATYGHEETVSRLIYEGADPLATTNKGESALHLAVRFNHLDTCELLLKAGVDANITDSLLQTPLHLAIQCNHHFVAELLLSFRARVELSDANGKSPLYLCLDKLPHTSNLFSLCVKHAANICQVDPRGWNLLIYAIENNVGDYILPIVERMAEVEKADMINFRDPLQRTPLHHACAKGDVASVKKLIDLEADVFAKDHLGYTALHLSCEEGNLSVVHIMIDSTPDIDEPNKFGETPIHLAAHNGHIAAMLALLDPELAIVPADTTITDASGRTLLMKACMSGHIDLVHLLLKTRQADRSPADMAAFDIPPQSVNAVDNHGFTALMLACREGHWQIIPALVLEAASVSAKDRDGWTALHWAAHEGEARVVASLIEVGAGVDTQENAGWTPLMLASASGHEEASSVLIDHGADPYRRNMNDDTAYTITRRNGHTAIVQELVDAMRVRPERLVAAKDQERPEEEEEEEPLEDEGEALPEAFRLWKDIDKRKRRTGRIVKTEGVLYVSLLSAQNLYLEGIGKLHPYAFTSFSNQHNAPNVGFFSPACPSTSTPVYFHTMRFAFTDLDEDACLAIQLLSAPFPAEPEGKHADAAYAKPITSRTDLARKSDQSSRATSKAESLMQADDDLVNPFQRQVDGKKNAVNLAGEWSGASVRRTETFEGTKARQRVRVEIPQSALLPRGPAVEVIARGDAATQKKGRDAKSKAGIQTRDSFRSEGYDEDQEGGEGEGDADDKRASIWSLGELAMRALRQKEEDQKAKETAEEAEEAKDPREWDLSKVRTKIDPKEFRRLERWKDYNNRLSSTMARGVPPPPVPYTHLPIGFAVVRLDVLKQCVESQRAIRLDKHLKGTPRGSVRFEMHFRPRLVRYPRPTEALQLDKEALIEGREAAVPSSQDMSVVHSIMRVNTPRAHELANEVTSEAYLPEVFDWREERVVYKETAKRRADVEPPLEATSLPSPSEASLAPSAMPSARSKTPTAYTETAAAAPSEKGSLSLKSAMRIKTPAIRRRQAAAPKRKMRSLKWVDGTRGEQLTSRSVIERAREWKDEEQETREATAMPPSPKPSETAAVLRHALATTDTRKKEGVLVGKELDLFLRSKDRPKSTIMKRKEVTVRVSMEADGDRRQEGERNV</sequence>
<dbReference type="InParanoid" id="A0A0G4FYF5"/>
<evidence type="ECO:0008006" key="7">
    <source>
        <dbReference type="Google" id="ProtNLM"/>
    </source>
</evidence>
<feature type="region of interest" description="Disordered" evidence="4">
    <location>
        <begin position="1370"/>
        <end position="1423"/>
    </location>
</feature>
<feature type="compositionally biased region" description="Acidic residues" evidence="4">
    <location>
        <begin position="890"/>
        <end position="905"/>
    </location>
</feature>
<evidence type="ECO:0000256" key="1">
    <source>
        <dbReference type="ARBA" id="ARBA00022737"/>
    </source>
</evidence>
<organism evidence="5 6">
    <name type="scientific">Vitrella brassicaformis (strain CCMP3155)</name>
    <dbReference type="NCBI Taxonomy" id="1169540"/>
    <lineage>
        <taxon>Eukaryota</taxon>
        <taxon>Sar</taxon>
        <taxon>Alveolata</taxon>
        <taxon>Colpodellida</taxon>
        <taxon>Vitrellaceae</taxon>
        <taxon>Vitrella</taxon>
    </lineage>
</organism>
<dbReference type="InterPro" id="IPR002110">
    <property type="entry name" value="Ankyrin_rpt"/>
</dbReference>
<evidence type="ECO:0000256" key="2">
    <source>
        <dbReference type="ARBA" id="ARBA00023043"/>
    </source>
</evidence>
<feature type="compositionally biased region" description="Low complexity" evidence="4">
    <location>
        <begin position="1384"/>
        <end position="1417"/>
    </location>
</feature>
<dbReference type="VEuPathDB" id="CryptoDB:Vbra_6035"/>
<feature type="repeat" description="ANK" evidence="3">
    <location>
        <begin position="665"/>
        <end position="686"/>
    </location>
</feature>
<dbReference type="InterPro" id="IPR051165">
    <property type="entry name" value="Multifunctional_ANK_Repeat"/>
</dbReference>
<feature type="region of interest" description="Disordered" evidence="4">
    <location>
        <begin position="1473"/>
        <end position="1496"/>
    </location>
</feature>
<evidence type="ECO:0000256" key="3">
    <source>
        <dbReference type="PROSITE-ProRule" id="PRU00023"/>
    </source>
</evidence>
<feature type="repeat" description="ANK" evidence="3">
    <location>
        <begin position="752"/>
        <end position="784"/>
    </location>
</feature>
<feature type="compositionally biased region" description="Acidic residues" evidence="4">
    <location>
        <begin position="1148"/>
        <end position="1161"/>
    </location>
</feature>
<keyword evidence="6" id="KW-1185">Reference proteome</keyword>
<evidence type="ECO:0000313" key="6">
    <source>
        <dbReference type="Proteomes" id="UP000041254"/>
    </source>
</evidence>
<feature type="repeat" description="ANK" evidence="3">
    <location>
        <begin position="459"/>
        <end position="491"/>
    </location>
</feature>
<dbReference type="EMBL" id="CDMY01000520">
    <property type="protein sequence ID" value="CEM20045.1"/>
    <property type="molecule type" value="Genomic_DNA"/>
</dbReference>
<evidence type="ECO:0000313" key="5">
    <source>
        <dbReference type="EMBL" id="CEM20045.1"/>
    </source>
</evidence>
<feature type="region of interest" description="Disordered" evidence="4">
    <location>
        <begin position="213"/>
        <end position="247"/>
    </location>
</feature>
<feature type="repeat" description="ANK" evidence="3">
    <location>
        <begin position="785"/>
        <end position="817"/>
    </location>
</feature>
<dbReference type="PANTHER" id="PTHR24123:SF33">
    <property type="entry name" value="PROTEIN HOS4"/>
    <property type="match status" value="1"/>
</dbReference>
<reference evidence="5 6" key="1">
    <citation type="submission" date="2014-11" db="EMBL/GenBank/DDBJ databases">
        <authorList>
            <person name="Zhu J."/>
            <person name="Qi W."/>
            <person name="Song R."/>
        </authorList>
    </citation>
    <scope>NUCLEOTIDE SEQUENCE [LARGE SCALE GENOMIC DNA]</scope>
</reference>